<dbReference type="AlphaFoldDB" id="A0AAE0LZ10"/>
<feature type="compositionally biased region" description="Basic and acidic residues" evidence="1">
    <location>
        <begin position="122"/>
        <end position="147"/>
    </location>
</feature>
<accession>A0AAE0LZ10</accession>
<dbReference type="GO" id="GO:0005634">
    <property type="term" value="C:nucleus"/>
    <property type="evidence" value="ECO:0007669"/>
    <property type="project" value="TreeGrafter"/>
</dbReference>
<reference evidence="2" key="1">
    <citation type="journal article" date="2023" name="Mol. Phylogenet. Evol.">
        <title>Genome-scale phylogeny and comparative genomics of the fungal order Sordariales.</title>
        <authorList>
            <person name="Hensen N."/>
            <person name="Bonometti L."/>
            <person name="Westerberg I."/>
            <person name="Brannstrom I.O."/>
            <person name="Guillou S."/>
            <person name="Cros-Aarteil S."/>
            <person name="Calhoun S."/>
            <person name="Haridas S."/>
            <person name="Kuo A."/>
            <person name="Mondo S."/>
            <person name="Pangilinan J."/>
            <person name="Riley R."/>
            <person name="LaButti K."/>
            <person name="Andreopoulos B."/>
            <person name="Lipzen A."/>
            <person name="Chen C."/>
            <person name="Yan M."/>
            <person name="Daum C."/>
            <person name="Ng V."/>
            <person name="Clum A."/>
            <person name="Steindorff A."/>
            <person name="Ohm R.A."/>
            <person name="Martin F."/>
            <person name="Silar P."/>
            <person name="Natvig D.O."/>
            <person name="Lalanne C."/>
            <person name="Gautier V."/>
            <person name="Ament-Velasquez S.L."/>
            <person name="Kruys A."/>
            <person name="Hutchinson M.I."/>
            <person name="Powell A.J."/>
            <person name="Barry K."/>
            <person name="Miller A.N."/>
            <person name="Grigoriev I.V."/>
            <person name="Debuchy R."/>
            <person name="Gladieux P."/>
            <person name="Hiltunen Thoren M."/>
            <person name="Johannesson H."/>
        </authorList>
    </citation>
    <scope>NUCLEOTIDE SEQUENCE</scope>
    <source>
        <strain evidence="2">CBS 118394</strain>
    </source>
</reference>
<feature type="compositionally biased region" description="Basic and acidic residues" evidence="1">
    <location>
        <begin position="266"/>
        <end position="277"/>
    </location>
</feature>
<dbReference type="PANTHER" id="PTHR15410">
    <property type="entry name" value="HIRA-INTERACTING PROTEIN 3"/>
    <property type="match status" value="1"/>
</dbReference>
<comment type="caution">
    <text evidence="2">The sequence shown here is derived from an EMBL/GenBank/DDBJ whole genome shotgun (WGS) entry which is preliminary data.</text>
</comment>
<evidence type="ECO:0000313" key="3">
    <source>
        <dbReference type="Proteomes" id="UP001283341"/>
    </source>
</evidence>
<feature type="compositionally biased region" description="Basic residues" evidence="1">
    <location>
        <begin position="183"/>
        <end position="206"/>
    </location>
</feature>
<dbReference type="Proteomes" id="UP001283341">
    <property type="component" value="Unassembled WGS sequence"/>
</dbReference>
<gene>
    <name evidence="2" type="ORF">B0H66DRAFT_387551</name>
</gene>
<feature type="compositionally biased region" description="Acidic residues" evidence="1">
    <location>
        <begin position="420"/>
        <end position="429"/>
    </location>
</feature>
<organism evidence="2 3">
    <name type="scientific">Apodospora peruviana</name>
    <dbReference type="NCBI Taxonomy" id="516989"/>
    <lineage>
        <taxon>Eukaryota</taxon>
        <taxon>Fungi</taxon>
        <taxon>Dikarya</taxon>
        <taxon>Ascomycota</taxon>
        <taxon>Pezizomycotina</taxon>
        <taxon>Sordariomycetes</taxon>
        <taxon>Sordariomycetidae</taxon>
        <taxon>Sordariales</taxon>
        <taxon>Lasiosphaeriaceae</taxon>
        <taxon>Apodospora</taxon>
    </lineage>
</organism>
<feature type="compositionally biased region" description="Acidic residues" evidence="1">
    <location>
        <begin position="156"/>
        <end position="170"/>
    </location>
</feature>
<sequence>MPPKKVSDKALEAELAETVRRIYNGPEKDQLTVNYARQAVEEKLKLKEGFLKEGDWKAKSKQIIHDVLSEIENAAPESSQIPLPPTPPVKTKPKPKTKPKNGAAVQKKRAKKEATPEIESESELRELSEENEVSEKPAKKRASTERIQKKRKAISDDDEEEDDDDADQDSDLSVVDSEVDKPPRKKSKIVAPKPKTKPKPKPKAKAPKAATPEPDKSDSESLLSELTEKESDDDLMAEEDKKEIPAKSDSEMSVVYDEPPKRKKQQSKEPKSKEASKTKGSRKAKSTAKAAGPDLSADETQIKQLQGYLLRCGIRKIWAFELKKYGDDNKAKIKHLKDMLGEIGMTGRFSEAKAREIKERRELEADLDAVKQGERSWGLGGGGRLSRRRSGKPMREPSDDEDQDHEKVDKVAKNGGDNNANEDDSDDEDALPKARGPAKARADLAFLGDESESD</sequence>
<proteinExistence type="predicted"/>
<keyword evidence="3" id="KW-1185">Reference proteome</keyword>
<dbReference type="InterPro" id="IPR037647">
    <property type="entry name" value="HIRIP3"/>
</dbReference>
<evidence type="ECO:0000313" key="2">
    <source>
        <dbReference type="EMBL" id="KAK3313171.1"/>
    </source>
</evidence>
<dbReference type="EMBL" id="JAUEDM010000008">
    <property type="protein sequence ID" value="KAK3313171.1"/>
    <property type="molecule type" value="Genomic_DNA"/>
</dbReference>
<evidence type="ECO:0008006" key="4">
    <source>
        <dbReference type="Google" id="ProtNLM"/>
    </source>
</evidence>
<reference evidence="2" key="2">
    <citation type="submission" date="2023-06" db="EMBL/GenBank/DDBJ databases">
        <authorList>
            <consortium name="Lawrence Berkeley National Laboratory"/>
            <person name="Haridas S."/>
            <person name="Hensen N."/>
            <person name="Bonometti L."/>
            <person name="Westerberg I."/>
            <person name="Brannstrom I.O."/>
            <person name="Guillou S."/>
            <person name="Cros-Aarteil S."/>
            <person name="Calhoun S."/>
            <person name="Kuo A."/>
            <person name="Mondo S."/>
            <person name="Pangilinan J."/>
            <person name="Riley R."/>
            <person name="Labutti K."/>
            <person name="Andreopoulos B."/>
            <person name="Lipzen A."/>
            <person name="Chen C."/>
            <person name="Yanf M."/>
            <person name="Daum C."/>
            <person name="Ng V."/>
            <person name="Clum A."/>
            <person name="Steindorff A."/>
            <person name="Ohm R."/>
            <person name="Martin F."/>
            <person name="Silar P."/>
            <person name="Natvig D."/>
            <person name="Lalanne C."/>
            <person name="Gautier V."/>
            <person name="Ament-Velasquez S.L."/>
            <person name="Kruys A."/>
            <person name="Hutchinson M.I."/>
            <person name="Powell A.J."/>
            <person name="Barry K."/>
            <person name="Miller A.N."/>
            <person name="Grigoriev I.V."/>
            <person name="Debuchy R."/>
            <person name="Gladieux P."/>
            <person name="Thoren M.H."/>
            <person name="Johannesson H."/>
        </authorList>
    </citation>
    <scope>NUCLEOTIDE SEQUENCE</scope>
    <source>
        <strain evidence="2">CBS 118394</strain>
    </source>
</reference>
<evidence type="ECO:0000256" key="1">
    <source>
        <dbReference type="SAM" id="MobiDB-lite"/>
    </source>
</evidence>
<name>A0AAE0LZ10_9PEZI</name>
<feature type="compositionally biased region" description="Basic and acidic residues" evidence="1">
    <location>
        <begin position="238"/>
        <end position="250"/>
    </location>
</feature>
<feature type="region of interest" description="Disordered" evidence="1">
    <location>
        <begin position="75"/>
        <end position="300"/>
    </location>
</feature>
<dbReference type="PANTHER" id="PTHR15410:SF2">
    <property type="entry name" value="HIRA-INTERACTING PROTEIN 3"/>
    <property type="match status" value="1"/>
</dbReference>
<feature type="region of interest" description="Disordered" evidence="1">
    <location>
        <begin position="366"/>
        <end position="454"/>
    </location>
</feature>
<protein>
    <recommendedName>
        <fullName evidence="4">Transcriptional regulator</fullName>
    </recommendedName>
</protein>